<evidence type="ECO:0000313" key="5">
    <source>
        <dbReference type="EMBL" id="MCL6423237.1"/>
    </source>
</evidence>
<dbReference type="Pfam" id="PF13692">
    <property type="entry name" value="Glyco_trans_1_4"/>
    <property type="match status" value="1"/>
</dbReference>
<dbReference type="Gene3D" id="3.40.50.2000">
    <property type="entry name" value="Glycogen Phosphorylase B"/>
    <property type="match status" value="2"/>
</dbReference>
<gene>
    <name evidence="5" type="ORF">Bequi_07540</name>
</gene>
<evidence type="ECO:0000256" key="3">
    <source>
        <dbReference type="ARBA" id="ARBA00022679"/>
    </source>
</evidence>
<accession>A0ABT0R005</accession>
<dbReference type="Proteomes" id="UP001203761">
    <property type="component" value="Unassembled WGS sequence"/>
</dbReference>
<evidence type="ECO:0000256" key="2">
    <source>
        <dbReference type="ARBA" id="ARBA00022676"/>
    </source>
</evidence>
<comment type="caution">
    <text evidence="5">The sequence shown here is derived from an EMBL/GenBank/DDBJ whole genome shotgun (WGS) entry which is preliminary data.</text>
</comment>
<dbReference type="SUPFAM" id="SSF53756">
    <property type="entry name" value="UDP-Glycosyltransferase/glycogen phosphorylase"/>
    <property type="match status" value="1"/>
</dbReference>
<keyword evidence="3" id="KW-0808">Transferase</keyword>
<dbReference type="RefSeq" id="WP_249737324.1">
    <property type="nucleotide sequence ID" value="NZ_JAKNCJ010000002.1"/>
</dbReference>
<sequence length="366" mass="37827">MVLSGASAPLALWYVPVPEIGGVARHALDAVRTGIPGFRIVVLCPEGPLAAQLRALGAAVLTGPVSPADGARTAIAEVRRVLSRLRPDVLHTHLAFADIAGAAAVTGLRSGAGRRIRLVSTEHGISPRRGYYQSSAAGAAVKAAAHRARLHRTDRVIAVSQATAREIRRQWGSGAPVSVIRNGVDAPAQSAAREPGLRVLSLARLAPEKRIDALLEAFALVHASHSEARLTIAGEGEREAALRELARRLGLAGGEEASVSFPGHVDAAEALAAHDVVVQLSDSENLSYTLLDAVASGLGVVATPVGGNAEIVPARCLVYAANSRGVAAAILAQGLDVTARPRPGEDDQSVAGMCTAIGREYREALA</sequence>
<dbReference type="InterPro" id="IPR050194">
    <property type="entry name" value="Glycosyltransferase_grp1"/>
</dbReference>
<proteinExistence type="predicted"/>
<protein>
    <recommendedName>
        <fullName evidence="1">D-inositol 3-phosphate glycosyltransferase</fullName>
    </recommendedName>
</protein>
<dbReference type="CDD" id="cd03811">
    <property type="entry name" value="GT4_GT28_WabH-like"/>
    <property type="match status" value="1"/>
</dbReference>
<evidence type="ECO:0000256" key="1">
    <source>
        <dbReference type="ARBA" id="ARBA00021292"/>
    </source>
</evidence>
<keyword evidence="6" id="KW-1185">Reference proteome</keyword>
<keyword evidence="2" id="KW-0328">Glycosyltransferase</keyword>
<organism evidence="5 6">
    <name type="scientific">Brachybacterium equifaecis</name>
    <dbReference type="NCBI Taxonomy" id="2910770"/>
    <lineage>
        <taxon>Bacteria</taxon>
        <taxon>Bacillati</taxon>
        <taxon>Actinomycetota</taxon>
        <taxon>Actinomycetes</taxon>
        <taxon>Micrococcales</taxon>
        <taxon>Dermabacteraceae</taxon>
        <taxon>Brachybacterium</taxon>
    </lineage>
</organism>
<name>A0ABT0R005_9MICO</name>
<evidence type="ECO:0000313" key="6">
    <source>
        <dbReference type="Proteomes" id="UP001203761"/>
    </source>
</evidence>
<dbReference type="EMBL" id="JAKNCJ010000002">
    <property type="protein sequence ID" value="MCL6423237.1"/>
    <property type="molecule type" value="Genomic_DNA"/>
</dbReference>
<dbReference type="PANTHER" id="PTHR45947">
    <property type="entry name" value="SULFOQUINOVOSYL TRANSFERASE SQD2"/>
    <property type="match status" value="1"/>
</dbReference>
<reference evidence="5" key="1">
    <citation type="submission" date="2022-02" db="EMBL/GenBank/DDBJ databases">
        <authorList>
            <person name="Lee M."/>
            <person name="Kim S.-J."/>
            <person name="Jung M.-Y."/>
        </authorList>
    </citation>
    <scope>NUCLEOTIDE SEQUENCE</scope>
    <source>
        <strain evidence="5">JHP9</strain>
    </source>
</reference>
<feature type="domain" description="Glycosyltransferase subfamily 4-like N-terminal" evidence="4">
    <location>
        <begin position="20"/>
        <end position="185"/>
    </location>
</feature>
<dbReference type="PANTHER" id="PTHR45947:SF3">
    <property type="entry name" value="SULFOQUINOVOSYL TRANSFERASE SQD2"/>
    <property type="match status" value="1"/>
</dbReference>
<evidence type="ECO:0000259" key="4">
    <source>
        <dbReference type="Pfam" id="PF13439"/>
    </source>
</evidence>
<dbReference type="Pfam" id="PF13439">
    <property type="entry name" value="Glyco_transf_4"/>
    <property type="match status" value="1"/>
</dbReference>
<dbReference type="InterPro" id="IPR028098">
    <property type="entry name" value="Glyco_trans_4-like_N"/>
</dbReference>